<keyword evidence="1" id="KW-0812">Transmembrane</keyword>
<dbReference type="AlphaFoldDB" id="A0A9W4WF14"/>
<dbReference type="Proteomes" id="UP001152533">
    <property type="component" value="Unassembled WGS sequence"/>
</dbReference>
<feature type="transmembrane region" description="Helical" evidence="1">
    <location>
        <begin position="184"/>
        <end position="206"/>
    </location>
</feature>
<dbReference type="EMBL" id="CAMGZC010001747">
    <property type="protein sequence ID" value="CAI0653608.1"/>
    <property type="molecule type" value="Genomic_DNA"/>
</dbReference>
<evidence type="ECO:0000313" key="2">
    <source>
        <dbReference type="EMBL" id="CAI0653608.1"/>
    </source>
</evidence>
<protein>
    <submittedName>
        <fullName evidence="2">Uncharacterized protein</fullName>
    </submittedName>
</protein>
<evidence type="ECO:0000313" key="3">
    <source>
        <dbReference type="Proteomes" id="UP001152533"/>
    </source>
</evidence>
<keyword evidence="1" id="KW-0472">Membrane</keyword>
<accession>A0A9W4WF14</accession>
<reference evidence="2" key="1">
    <citation type="submission" date="2022-08" db="EMBL/GenBank/DDBJ databases">
        <authorList>
            <person name="Giroux E."/>
            <person name="Giroux E."/>
        </authorList>
    </citation>
    <scope>NUCLEOTIDE SEQUENCE</scope>
    <source>
        <strain evidence="2">H1091258</strain>
    </source>
</reference>
<feature type="transmembrane region" description="Helical" evidence="1">
    <location>
        <begin position="588"/>
        <end position="611"/>
    </location>
</feature>
<evidence type="ECO:0000256" key="1">
    <source>
        <dbReference type="SAM" id="Phobius"/>
    </source>
</evidence>
<comment type="caution">
    <text evidence="2">The sequence shown here is derived from an EMBL/GenBank/DDBJ whole genome shotgun (WGS) entry which is preliminary data.</text>
</comment>
<organism evidence="2 3">
    <name type="scientific">Colletotrichum noveboracense</name>
    <dbReference type="NCBI Taxonomy" id="2664923"/>
    <lineage>
        <taxon>Eukaryota</taxon>
        <taxon>Fungi</taxon>
        <taxon>Dikarya</taxon>
        <taxon>Ascomycota</taxon>
        <taxon>Pezizomycotina</taxon>
        <taxon>Sordariomycetes</taxon>
        <taxon>Hypocreomycetidae</taxon>
        <taxon>Glomerellales</taxon>
        <taxon>Glomerellaceae</taxon>
        <taxon>Colletotrichum</taxon>
        <taxon>Colletotrichum gloeosporioides species complex</taxon>
    </lineage>
</organism>
<feature type="transmembrane region" description="Helical" evidence="1">
    <location>
        <begin position="82"/>
        <end position="102"/>
    </location>
</feature>
<keyword evidence="1" id="KW-1133">Transmembrane helix</keyword>
<keyword evidence="3" id="KW-1185">Reference proteome</keyword>
<name>A0A9W4WF14_9PEZI</name>
<gene>
    <name evidence="2" type="ORF">CGXH109_LOCUS129505</name>
</gene>
<sequence length="699" mass="78093">MDEFHSQPTSDRQRSNFFTSLLTLKVDSIDTTQRNEARQDLLLKGDNSPFQSSSRDIFTDTKCSISSASQLKAFVQEKWSPLWNMYLFLVLGTAFAISHHAYYQSFQGASVFNNEQLNTMRYGTVLAFAAKSCLVFAVMSAFREQIWLTFSNKFLRVTTLNGMFAVPETPLLLLNLEFLRKAKIAAALAIYCWASPLSVILTTSTLTTIPNQETENATCPGVRSLNFGLRNSITGQSRATINDLDQQALSLTFKDQYWTRKMSSKSAKKGWNCTVEIHFAGPAFKCSEIIRGEEGPGFLQQSSGRADIPFNVRDLAPTGSYTYIAKTLLGEYVNPQLEIHSDSGGRPIMAPPYPKNFGALRTEPIIWIGYSELKEDYNFTEFLDMNANVQKSGAFTPVVIACENFEANYTLETVYRDGVQARNITAVDLISPIINTTYIPDRKADDGTLDKTLAEPESNYILPKDKLRYTRTAIYHSMGYLIRQILNGTIEGVKEYSEESGSPKVQKTNLFDPRVPLPHRNMTALIASWYPNIFISLFARLRFQAVVWASRIDEPTGTRTTGSDTNADYEYKCTRSRPGVQYVYNDRILVSVYSVLTFFALLGVAAGTMALRRNGGVARGTGFSSIVEATRGPALNRMEWGKRKECGSVKIGFGILKTRDDDLNRPNGQVLDNDPGANRTGLRLGFGFEGDVNQQKAES</sequence>
<dbReference type="PANTHER" id="PTHR35041:SF3">
    <property type="entry name" value="FORMYLMETHIONINE DEFORMYLASE-LIKE PROTEIN"/>
    <property type="match status" value="1"/>
</dbReference>
<feature type="transmembrane region" description="Helical" evidence="1">
    <location>
        <begin position="122"/>
        <end position="142"/>
    </location>
</feature>
<proteinExistence type="predicted"/>
<dbReference type="PANTHER" id="PTHR35041">
    <property type="entry name" value="MEDIATOR OF RNA POLYMERASE II TRANSCRIPTION SUBUNIT 1"/>
    <property type="match status" value="1"/>
</dbReference>